<proteinExistence type="predicted"/>
<dbReference type="RefSeq" id="WP_145359652.1">
    <property type="nucleotide sequence ID" value="NZ_CP036265.1"/>
</dbReference>
<keyword evidence="3" id="KW-1185">Reference proteome</keyword>
<dbReference type="KEGG" id="acaf:CA12_28200"/>
<dbReference type="AlphaFoldDB" id="A0A517PBF1"/>
<keyword evidence="1" id="KW-0812">Transmembrane</keyword>
<feature type="transmembrane region" description="Helical" evidence="1">
    <location>
        <begin position="68"/>
        <end position="88"/>
    </location>
</feature>
<dbReference type="Pfam" id="PF06182">
    <property type="entry name" value="ABC2_membrane_6"/>
    <property type="match status" value="1"/>
</dbReference>
<keyword evidence="1" id="KW-0472">Membrane</keyword>
<evidence type="ECO:0008006" key="4">
    <source>
        <dbReference type="Google" id="ProtNLM"/>
    </source>
</evidence>
<name>A0A517PBF1_9PLAN</name>
<keyword evidence="1" id="KW-1133">Transmembrane helix</keyword>
<evidence type="ECO:0000256" key="1">
    <source>
        <dbReference type="SAM" id="Phobius"/>
    </source>
</evidence>
<accession>A0A517PBF1</accession>
<sequence>MEAAPVRPSYRRVWSTFLRNSLVREMTFRGNFLITLLTRAFYFAAQVTLFEIIYGSVDQVGDWNRAEYFGFMATGLLVNALVETFFMPNLSAFSELIRTGKLDFALLKPIDTQFLVSFEKVEVAQLGQVALALGLLGYSIESLDLWSELFLTAHGLGRVALYALLVGCATAFFYSLMICLAAASVSMGRNTGLYDFWFYVTVFARYPRDIYQTGGPAAALLSAAFTYAVPILLVITTPARVAVKGAFEWPFVLGSVLAAVGGLVVSRWVFRRSLRGYRSASS</sequence>
<gene>
    <name evidence="2" type="ORF">CA12_28200</name>
</gene>
<dbReference type="OrthoDB" id="3818833at2"/>
<dbReference type="Proteomes" id="UP000318741">
    <property type="component" value="Chromosome"/>
</dbReference>
<feature type="transmembrane region" description="Helical" evidence="1">
    <location>
        <begin position="32"/>
        <end position="56"/>
    </location>
</feature>
<reference evidence="2 3" key="1">
    <citation type="submission" date="2019-02" db="EMBL/GenBank/DDBJ databases">
        <title>Deep-cultivation of Planctomycetes and their phenomic and genomic characterization uncovers novel biology.</title>
        <authorList>
            <person name="Wiegand S."/>
            <person name="Jogler M."/>
            <person name="Boedeker C."/>
            <person name="Pinto D."/>
            <person name="Vollmers J."/>
            <person name="Rivas-Marin E."/>
            <person name="Kohn T."/>
            <person name="Peeters S.H."/>
            <person name="Heuer A."/>
            <person name="Rast P."/>
            <person name="Oberbeckmann S."/>
            <person name="Bunk B."/>
            <person name="Jeske O."/>
            <person name="Meyerdierks A."/>
            <person name="Storesund J.E."/>
            <person name="Kallscheuer N."/>
            <person name="Luecker S."/>
            <person name="Lage O.M."/>
            <person name="Pohl T."/>
            <person name="Merkel B.J."/>
            <person name="Hornburger P."/>
            <person name="Mueller R.-W."/>
            <person name="Bruemmer F."/>
            <person name="Labrenz M."/>
            <person name="Spormann A.M."/>
            <person name="Op den Camp H."/>
            <person name="Overmann J."/>
            <person name="Amann R."/>
            <person name="Jetten M.S.M."/>
            <person name="Mascher T."/>
            <person name="Medema M.H."/>
            <person name="Devos D.P."/>
            <person name="Kaster A.-K."/>
            <person name="Ovreas L."/>
            <person name="Rohde M."/>
            <person name="Galperin M.Y."/>
            <person name="Jogler C."/>
        </authorList>
    </citation>
    <scope>NUCLEOTIDE SEQUENCE [LARGE SCALE GENOMIC DNA]</scope>
    <source>
        <strain evidence="2 3">CA12</strain>
    </source>
</reference>
<dbReference type="EMBL" id="CP036265">
    <property type="protein sequence ID" value="QDT16714.1"/>
    <property type="molecule type" value="Genomic_DNA"/>
</dbReference>
<evidence type="ECO:0000313" key="2">
    <source>
        <dbReference type="EMBL" id="QDT16714.1"/>
    </source>
</evidence>
<dbReference type="PANTHER" id="PTHR36833:SF2">
    <property type="entry name" value="SLR0610 PROTEIN"/>
    <property type="match status" value="1"/>
</dbReference>
<protein>
    <recommendedName>
        <fullName evidence="4">ABC-2 family transporter protein</fullName>
    </recommendedName>
</protein>
<feature type="transmembrane region" description="Helical" evidence="1">
    <location>
        <begin position="160"/>
        <end position="183"/>
    </location>
</feature>
<feature type="transmembrane region" description="Helical" evidence="1">
    <location>
        <begin position="249"/>
        <end position="270"/>
    </location>
</feature>
<evidence type="ECO:0000313" key="3">
    <source>
        <dbReference type="Proteomes" id="UP000318741"/>
    </source>
</evidence>
<dbReference type="InterPro" id="IPR010390">
    <property type="entry name" value="ABC-2_transporter-like"/>
</dbReference>
<feature type="transmembrane region" description="Helical" evidence="1">
    <location>
        <begin position="217"/>
        <end position="237"/>
    </location>
</feature>
<organism evidence="2 3">
    <name type="scientific">Alienimonas californiensis</name>
    <dbReference type="NCBI Taxonomy" id="2527989"/>
    <lineage>
        <taxon>Bacteria</taxon>
        <taxon>Pseudomonadati</taxon>
        <taxon>Planctomycetota</taxon>
        <taxon>Planctomycetia</taxon>
        <taxon>Planctomycetales</taxon>
        <taxon>Planctomycetaceae</taxon>
        <taxon>Alienimonas</taxon>
    </lineage>
</organism>
<dbReference type="PANTHER" id="PTHR36833">
    <property type="entry name" value="SLR0610 PROTEIN-RELATED"/>
    <property type="match status" value="1"/>
</dbReference>